<proteinExistence type="predicted"/>
<dbReference type="PIRSF" id="PIRSF002859">
    <property type="entry name" value="Lipo_traT"/>
    <property type="match status" value="1"/>
</dbReference>
<gene>
    <name evidence="7" type="ORF">ABT57_09945</name>
</gene>
<dbReference type="STRING" id="320778.ABT57_09945"/>
<evidence type="ECO:0000256" key="1">
    <source>
        <dbReference type="ARBA" id="ARBA00004459"/>
    </source>
</evidence>
<organism evidence="7 8">
    <name type="scientific">Photobacterium ganghwense</name>
    <dbReference type="NCBI Taxonomy" id="320778"/>
    <lineage>
        <taxon>Bacteria</taxon>
        <taxon>Pseudomonadati</taxon>
        <taxon>Pseudomonadota</taxon>
        <taxon>Gammaproteobacteria</taxon>
        <taxon>Vibrionales</taxon>
        <taxon>Vibrionaceae</taxon>
        <taxon>Photobacterium</taxon>
    </lineage>
</organism>
<dbReference type="EMBL" id="LDOU01000007">
    <property type="protein sequence ID" value="KLV09980.1"/>
    <property type="molecule type" value="Genomic_DNA"/>
</dbReference>
<comment type="subcellular location">
    <subcellularLocation>
        <location evidence="1">Cell outer membrane</location>
        <topology evidence="1">Lipid-anchor</topology>
    </subcellularLocation>
</comment>
<evidence type="ECO:0000256" key="5">
    <source>
        <dbReference type="ARBA" id="ARBA00023288"/>
    </source>
</evidence>
<evidence type="ECO:0000256" key="3">
    <source>
        <dbReference type="ARBA" id="ARBA00023136"/>
    </source>
</evidence>
<keyword evidence="5" id="KW-0449">Lipoprotein</keyword>
<keyword evidence="2 6" id="KW-0732">Signal</keyword>
<dbReference type="GO" id="GO:0009279">
    <property type="term" value="C:cell outer membrane"/>
    <property type="evidence" value="ECO:0007669"/>
    <property type="project" value="UniProtKB-SubCell"/>
</dbReference>
<evidence type="ECO:0000256" key="6">
    <source>
        <dbReference type="PIRNR" id="PIRNR002859"/>
    </source>
</evidence>
<evidence type="ECO:0000313" key="8">
    <source>
        <dbReference type="Proteomes" id="UP000035909"/>
    </source>
</evidence>
<comment type="caution">
    <text evidence="7">The sequence shown here is derived from an EMBL/GenBank/DDBJ whole genome shotgun (WGS) entry which is preliminary data.</text>
</comment>
<feature type="chain" id="PRO_5019883338" evidence="6">
    <location>
        <begin position="21"/>
        <end position="245"/>
    </location>
</feature>
<dbReference type="Pfam" id="PF05818">
    <property type="entry name" value="TraT"/>
    <property type="match status" value="1"/>
</dbReference>
<accession>A0A0J1HEA7</accession>
<sequence length="245" mass="26081">MKASKAKLVAVVLASTMVLSGCSAVSTAVKKRNLEVQTQMSDTIWLDPVSADKKTIYVQIRNTTDKQIDISDALQHRLVAKGYRIVNDPATAHYWLQSNILKLDKMDLREANGFLTNGYGSALAGGTLGMLAVASRSSSGNSIAAGGLIGAAIGIAADALVEDVNYAMITDIQIVEKTNLKVNTTQTADVKNGSSSHTTSKTTLTENKKRYNTRIVSTANQVNLDFEEAKPVLVDGLATSISGVF</sequence>
<dbReference type="Proteomes" id="UP000035909">
    <property type="component" value="Unassembled WGS sequence"/>
</dbReference>
<dbReference type="PROSITE" id="PS51257">
    <property type="entry name" value="PROKAR_LIPOPROTEIN"/>
    <property type="match status" value="1"/>
</dbReference>
<keyword evidence="3 6" id="KW-0472">Membrane</keyword>
<dbReference type="InterPro" id="IPR008874">
    <property type="entry name" value="TraT_complement-R"/>
</dbReference>
<dbReference type="OrthoDB" id="9791439at2"/>
<dbReference type="RefSeq" id="WP_047885068.1">
    <property type="nucleotide sequence ID" value="NZ_LDOU01000007.1"/>
</dbReference>
<evidence type="ECO:0000313" key="7">
    <source>
        <dbReference type="EMBL" id="KLV09980.1"/>
    </source>
</evidence>
<evidence type="ECO:0000256" key="2">
    <source>
        <dbReference type="ARBA" id="ARBA00022729"/>
    </source>
</evidence>
<dbReference type="AlphaFoldDB" id="A0A0J1HEA7"/>
<evidence type="ECO:0000256" key="4">
    <source>
        <dbReference type="ARBA" id="ARBA00023139"/>
    </source>
</evidence>
<dbReference type="PATRIC" id="fig|320778.3.peg.2170"/>
<keyword evidence="8" id="KW-1185">Reference proteome</keyword>
<keyword evidence="6" id="KW-0998">Cell outer membrane</keyword>
<reference evidence="7 8" key="1">
    <citation type="submission" date="2015-05" db="EMBL/GenBank/DDBJ databases">
        <title>Photobacterium galathea sp. nov.</title>
        <authorList>
            <person name="Machado H."/>
            <person name="Gram L."/>
        </authorList>
    </citation>
    <scope>NUCLEOTIDE SEQUENCE [LARGE SCALE GENOMIC DNA]</scope>
    <source>
        <strain evidence="7 8">DSM 22954</strain>
    </source>
</reference>
<name>A0A0J1HEA7_9GAMM</name>
<protein>
    <submittedName>
        <fullName evidence="7">Conjugal transfer protein TraT</fullName>
    </submittedName>
</protein>
<keyword evidence="4" id="KW-0564">Palmitate</keyword>
<feature type="signal peptide" evidence="6">
    <location>
        <begin position="1"/>
        <end position="20"/>
    </location>
</feature>